<evidence type="ECO:0000313" key="7">
    <source>
        <dbReference type="EMBL" id="KRL88158.1"/>
    </source>
</evidence>
<dbReference type="GO" id="GO:0019346">
    <property type="term" value="P:transsulfuration"/>
    <property type="evidence" value="ECO:0007669"/>
    <property type="project" value="InterPro"/>
</dbReference>
<sequence>MTKLATQLVQGTNGTEDDRSGSVVVPLNFSTAFRHPGLGESTGFDYSRMTTPTRLELEKQLAAIEHGTHAFATSSGMAAIDLVFSTLTATDDHFIASDDLYGGSFRYFDERQARYHVNYDKWNGRNVDDLLLLIRPTTKLIWLETPSNPTMKIIDIEAVARTVHATRPDILIAVDNTFLTPVYQNPLDDDADIVVHSATKYLGGHNDILAGAVIVKDDQLADKLSFQLTTTGQNLAPFDSWLLIRSLKTLHVRMKYHTENAQFLAAELPKVAGVDRVLYAGVGGMISFYLADDFSVDRFLRALRVCSFAESLGGTESLVTVPYVQTHHDMPVGDRLELGITPQLIRLSVGLEDKEDLLADLTQAIAAGAPTTTK</sequence>
<dbReference type="FunFam" id="3.40.640.10:FF:000009">
    <property type="entry name" value="Cystathionine gamma-synthase homolog"/>
    <property type="match status" value="1"/>
</dbReference>
<dbReference type="PANTHER" id="PTHR11808:SF90">
    <property type="entry name" value="CYSTATHIONINE GAMMA-SYNTHASE"/>
    <property type="match status" value="1"/>
</dbReference>
<dbReference type="SUPFAM" id="SSF53383">
    <property type="entry name" value="PLP-dependent transferases"/>
    <property type="match status" value="1"/>
</dbReference>
<reference evidence="7 8" key="1">
    <citation type="journal article" date="2015" name="Genome Announc.">
        <title>Expanding the biotechnology potential of lactobacilli through comparative genomics of 213 strains and associated genera.</title>
        <authorList>
            <person name="Sun Z."/>
            <person name="Harris H.M."/>
            <person name="McCann A."/>
            <person name="Guo C."/>
            <person name="Argimon S."/>
            <person name="Zhang W."/>
            <person name="Yang X."/>
            <person name="Jeffery I.B."/>
            <person name="Cooney J.C."/>
            <person name="Kagawa T.F."/>
            <person name="Liu W."/>
            <person name="Song Y."/>
            <person name="Salvetti E."/>
            <person name="Wrobel A."/>
            <person name="Rasinkangas P."/>
            <person name="Parkhill J."/>
            <person name="Rea M.C."/>
            <person name="O'Sullivan O."/>
            <person name="Ritari J."/>
            <person name="Douillard F.P."/>
            <person name="Paul Ross R."/>
            <person name="Yang R."/>
            <person name="Briner A.E."/>
            <person name="Felis G.E."/>
            <person name="de Vos W.M."/>
            <person name="Barrangou R."/>
            <person name="Klaenhammer T.R."/>
            <person name="Caufield P.W."/>
            <person name="Cui Y."/>
            <person name="Zhang H."/>
            <person name="O'Toole P.W."/>
        </authorList>
    </citation>
    <scope>NUCLEOTIDE SEQUENCE [LARGE SCALE GENOMIC DNA]</scope>
    <source>
        <strain evidence="7 8">DSM 15945</strain>
    </source>
</reference>
<evidence type="ECO:0000313" key="8">
    <source>
        <dbReference type="Proteomes" id="UP000051922"/>
    </source>
</evidence>
<dbReference type="GO" id="GO:0030170">
    <property type="term" value="F:pyridoxal phosphate binding"/>
    <property type="evidence" value="ECO:0007669"/>
    <property type="project" value="InterPro"/>
</dbReference>
<dbReference type="AlphaFoldDB" id="A0A0R1U517"/>
<dbReference type="CDD" id="cd00614">
    <property type="entry name" value="CGS_like"/>
    <property type="match status" value="1"/>
</dbReference>
<dbReference type="Proteomes" id="UP000051922">
    <property type="component" value="Unassembled WGS sequence"/>
</dbReference>
<dbReference type="OrthoDB" id="9780685at2"/>
<dbReference type="PIRSF" id="PIRSF001434">
    <property type="entry name" value="CGS"/>
    <property type="match status" value="1"/>
</dbReference>
<feature type="region of interest" description="Disordered" evidence="6">
    <location>
        <begin position="1"/>
        <end position="21"/>
    </location>
</feature>
<evidence type="ECO:0000256" key="5">
    <source>
        <dbReference type="RuleBase" id="RU362118"/>
    </source>
</evidence>
<evidence type="ECO:0000256" key="2">
    <source>
        <dbReference type="ARBA" id="ARBA00009077"/>
    </source>
</evidence>
<name>A0A0R1U517_9LACO</name>
<dbReference type="RefSeq" id="WP_056956180.1">
    <property type="nucleotide sequence ID" value="NZ_AZFJ01000007.1"/>
</dbReference>
<gene>
    <name evidence="7" type="ORF">FC50_GL000355</name>
</gene>
<dbReference type="Gene3D" id="3.40.640.10">
    <property type="entry name" value="Type I PLP-dependent aspartate aminotransferase-like (Major domain)"/>
    <property type="match status" value="1"/>
</dbReference>
<dbReference type="Gene3D" id="3.90.1150.10">
    <property type="entry name" value="Aspartate Aminotransferase, domain 1"/>
    <property type="match status" value="1"/>
</dbReference>
<dbReference type="PROSITE" id="PS00868">
    <property type="entry name" value="CYS_MET_METAB_PP"/>
    <property type="match status" value="1"/>
</dbReference>
<comment type="caution">
    <text evidence="7">The sequence shown here is derived from an EMBL/GenBank/DDBJ whole genome shotgun (WGS) entry which is preliminary data.</text>
</comment>
<feature type="compositionally biased region" description="Polar residues" evidence="6">
    <location>
        <begin position="1"/>
        <end position="14"/>
    </location>
</feature>
<organism evidence="7 8">
    <name type="scientific">Lacticaseibacillus pantheris DSM 15945 = JCM 12539 = NBRC 106106</name>
    <dbReference type="NCBI Taxonomy" id="1423783"/>
    <lineage>
        <taxon>Bacteria</taxon>
        <taxon>Bacillati</taxon>
        <taxon>Bacillota</taxon>
        <taxon>Bacilli</taxon>
        <taxon>Lactobacillales</taxon>
        <taxon>Lactobacillaceae</taxon>
        <taxon>Lacticaseibacillus</taxon>
    </lineage>
</organism>
<evidence type="ECO:0000256" key="3">
    <source>
        <dbReference type="ARBA" id="ARBA00022898"/>
    </source>
</evidence>
<dbReference type="InterPro" id="IPR054542">
    <property type="entry name" value="Cys_met_metab_PP"/>
</dbReference>
<dbReference type="InterPro" id="IPR000277">
    <property type="entry name" value="Cys/Met-Metab_PyrdxlP-dep_enz"/>
</dbReference>
<dbReference type="InterPro" id="IPR015421">
    <property type="entry name" value="PyrdxlP-dep_Trfase_major"/>
</dbReference>
<evidence type="ECO:0000256" key="4">
    <source>
        <dbReference type="PIRSR" id="PIRSR001434-2"/>
    </source>
</evidence>
<dbReference type="PATRIC" id="fig|1423783.4.peg.366"/>
<keyword evidence="8" id="KW-1185">Reference proteome</keyword>
<evidence type="ECO:0000256" key="1">
    <source>
        <dbReference type="ARBA" id="ARBA00001933"/>
    </source>
</evidence>
<dbReference type="GO" id="GO:0005737">
    <property type="term" value="C:cytoplasm"/>
    <property type="evidence" value="ECO:0007669"/>
    <property type="project" value="TreeGrafter"/>
</dbReference>
<dbReference type="InterPro" id="IPR015422">
    <property type="entry name" value="PyrdxlP-dep_Trfase_small"/>
</dbReference>
<dbReference type="Pfam" id="PF01053">
    <property type="entry name" value="Cys_Met_Meta_PP"/>
    <property type="match status" value="1"/>
</dbReference>
<protein>
    <submittedName>
        <fullName evidence="7">Cysteine synthase cystathionine gamma-synthase</fullName>
    </submittedName>
</protein>
<dbReference type="InterPro" id="IPR015424">
    <property type="entry name" value="PyrdxlP-dep_Trfase"/>
</dbReference>
<accession>A0A0R1U517</accession>
<dbReference type="EMBL" id="AZFJ01000007">
    <property type="protein sequence ID" value="KRL88158.1"/>
    <property type="molecule type" value="Genomic_DNA"/>
</dbReference>
<proteinExistence type="inferred from homology"/>
<keyword evidence="3 4" id="KW-0663">Pyridoxal phosphate</keyword>
<evidence type="ECO:0000256" key="6">
    <source>
        <dbReference type="SAM" id="MobiDB-lite"/>
    </source>
</evidence>
<dbReference type="GO" id="GO:0016846">
    <property type="term" value="F:carbon-sulfur lyase activity"/>
    <property type="evidence" value="ECO:0007669"/>
    <property type="project" value="TreeGrafter"/>
</dbReference>
<dbReference type="PANTHER" id="PTHR11808">
    <property type="entry name" value="TRANS-SULFURATION ENZYME FAMILY MEMBER"/>
    <property type="match status" value="1"/>
</dbReference>
<feature type="modified residue" description="N6-(pyridoxal phosphate)lysine" evidence="4">
    <location>
        <position position="200"/>
    </location>
</feature>
<dbReference type="STRING" id="1423783.FC50_GL000355"/>
<comment type="similarity">
    <text evidence="2 5">Belongs to the trans-sulfuration enzymes family.</text>
</comment>
<comment type="cofactor">
    <cofactor evidence="1 5">
        <name>pyridoxal 5'-phosphate</name>
        <dbReference type="ChEBI" id="CHEBI:597326"/>
    </cofactor>
</comment>